<dbReference type="AlphaFoldDB" id="A0A1V4GQA7"/>
<comment type="caution">
    <text evidence="2">The sequence shown here is derived from an EMBL/GenBank/DDBJ whole genome shotgun (WGS) entry which is preliminary data.</text>
</comment>
<keyword evidence="1" id="KW-0732">Signal</keyword>
<feature type="signal peptide" evidence="1">
    <location>
        <begin position="1"/>
        <end position="20"/>
    </location>
</feature>
<reference evidence="3" key="1">
    <citation type="submission" date="2017-03" db="EMBL/GenBank/DDBJ databases">
        <title>Draft genome sequence of Moraxella equi CCUG 4950T type strain.</title>
        <authorList>
            <person name="Salva-Serra F."/>
            <person name="Engstrom-Jakobsson H."/>
            <person name="Thorell K."/>
            <person name="Jaen-Luchoro D."/>
            <person name="Gonzales-Siles L."/>
            <person name="Karlsson R."/>
            <person name="Yazdan S."/>
            <person name="Boulund F."/>
            <person name="Johnning A."/>
            <person name="Engstrand L."/>
            <person name="Kristiansson E."/>
            <person name="Moore E."/>
        </authorList>
    </citation>
    <scope>NUCLEOTIDE SEQUENCE [LARGE SCALE GENOMIC DNA]</scope>
    <source>
        <strain evidence="3">CCUG 4441</strain>
    </source>
</reference>
<feature type="chain" id="PRO_5010697676" evidence="1">
    <location>
        <begin position="21"/>
        <end position="103"/>
    </location>
</feature>
<sequence>MKKLSILALSATVAITPAFAETGVNYNTPSVDVQPAISFDVSQQPALPTTAQADLSFAFGDVENLQTTDMTLAEMQETEGAALPPMAIYYGVVYGVPANLCWC</sequence>
<proteinExistence type="predicted"/>
<dbReference type="EMBL" id="MXAN01000086">
    <property type="protein sequence ID" value="OPH34316.1"/>
    <property type="molecule type" value="Genomic_DNA"/>
</dbReference>
<gene>
    <name evidence="2" type="ORF">B5J94_11600</name>
</gene>
<name>A0A1V4GQA7_MORLA</name>
<evidence type="ECO:0000313" key="2">
    <source>
        <dbReference type="EMBL" id="OPH34316.1"/>
    </source>
</evidence>
<evidence type="ECO:0000256" key="1">
    <source>
        <dbReference type="SAM" id="SignalP"/>
    </source>
</evidence>
<dbReference type="RefSeq" id="WP_062498585.1">
    <property type="nucleotide sequence ID" value="NZ_MXAN01000086.1"/>
</dbReference>
<evidence type="ECO:0000313" key="3">
    <source>
        <dbReference type="Proteomes" id="UP000191025"/>
    </source>
</evidence>
<protein>
    <submittedName>
        <fullName evidence="2">Uncharacterized protein</fullName>
    </submittedName>
</protein>
<organism evidence="2 3">
    <name type="scientific">Moraxella lacunata</name>
    <dbReference type="NCBI Taxonomy" id="477"/>
    <lineage>
        <taxon>Bacteria</taxon>
        <taxon>Pseudomonadati</taxon>
        <taxon>Pseudomonadota</taxon>
        <taxon>Gammaproteobacteria</taxon>
        <taxon>Moraxellales</taxon>
        <taxon>Moraxellaceae</taxon>
        <taxon>Moraxella</taxon>
    </lineage>
</organism>
<dbReference type="Proteomes" id="UP000191025">
    <property type="component" value="Unassembled WGS sequence"/>
</dbReference>
<accession>A0A1V4GQA7</accession>